<dbReference type="GeneID" id="42528791"/>
<sequence length="61" mass="6816">MTSNPCDTKNYEAFYNEGISRDEDTRMGSDYDGDCDDSEIEKGTRLDNVKKQDVKNLSGGS</sequence>
<evidence type="ECO:0000256" key="1">
    <source>
        <dbReference type="SAM" id="MobiDB-lite"/>
    </source>
</evidence>
<organism evidence="2 3">
    <name type="scientific">Blastomyces gilchristii (strain SLH14081)</name>
    <name type="common">Blastomyces dermatitidis</name>
    <dbReference type="NCBI Taxonomy" id="559298"/>
    <lineage>
        <taxon>Eukaryota</taxon>
        <taxon>Fungi</taxon>
        <taxon>Dikarya</taxon>
        <taxon>Ascomycota</taxon>
        <taxon>Pezizomycotina</taxon>
        <taxon>Eurotiomycetes</taxon>
        <taxon>Eurotiomycetidae</taxon>
        <taxon>Onygenales</taxon>
        <taxon>Ajellomycetaceae</taxon>
        <taxon>Blastomyces</taxon>
    </lineage>
</organism>
<dbReference type="VEuPathDB" id="FungiDB:BDBG_16794"/>
<dbReference type="AlphaFoldDB" id="A0A179ULD7"/>
<dbReference type="RefSeq" id="XP_031577655.1">
    <property type="nucleotide sequence ID" value="XM_031724676.1"/>
</dbReference>
<gene>
    <name evidence="2" type="ORF">BDBG_16794</name>
</gene>
<protein>
    <submittedName>
        <fullName evidence="2">Uncharacterized protein</fullName>
    </submittedName>
</protein>
<name>A0A179ULD7_BLAGS</name>
<evidence type="ECO:0000313" key="2">
    <source>
        <dbReference type="EMBL" id="OAT07222.1"/>
    </source>
</evidence>
<feature type="region of interest" description="Disordered" evidence="1">
    <location>
        <begin position="20"/>
        <end position="61"/>
    </location>
</feature>
<keyword evidence="3" id="KW-1185">Reference proteome</keyword>
<feature type="compositionally biased region" description="Basic and acidic residues" evidence="1">
    <location>
        <begin position="20"/>
        <end position="29"/>
    </location>
</feature>
<evidence type="ECO:0000313" key="3">
    <source>
        <dbReference type="Proteomes" id="UP000002038"/>
    </source>
</evidence>
<dbReference type="EMBL" id="GG657452">
    <property type="protein sequence ID" value="OAT07222.1"/>
    <property type="molecule type" value="Genomic_DNA"/>
</dbReference>
<feature type="compositionally biased region" description="Basic and acidic residues" evidence="1">
    <location>
        <begin position="40"/>
        <end position="54"/>
    </location>
</feature>
<dbReference type="KEGG" id="bgh:BDBG_16794"/>
<dbReference type="Proteomes" id="UP000002038">
    <property type="component" value="Unassembled WGS sequence"/>
</dbReference>
<reference evidence="3" key="1">
    <citation type="journal article" date="2015" name="PLoS Genet.">
        <title>The dynamic genome and transcriptome of the human fungal pathogen Blastomyces and close relative Emmonsia.</title>
        <authorList>
            <person name="Munoz J.F."/>
            <person name="Gauthier G.M."/>
            <person name="Desjardins C.A."/>
            <person name="Gallo J.E."/>
            <person name="Holder J."/>
            <person name="Sullivan T.D."/>
            <person name="Marty A.J."/>
            <person name="Carmen J.C."/>
            <person name="Chen Z."/>
            <person name="Ding L."/>
            <person name="Gujja S."/>
            <person name="Magrini V."/>
            <person name="Misas E."/>
            <person name="Mitreva M."/>
            <person name="Priest M."/>
            <person name="Saif S."/>
            <person name="Whiston E.A."/>
            <person name="Young S."/>
            <person name="Zeng Q."/>
            <person name="Goldman W.E."/>
            <person name="Mardis E.R."/>
            <person name="Taylor J.W."/>
            <person name="McEwen J.G."/>
            <person name="Clay O.K."/>
            <person name="Klein B.S."/>
            <person name="Cuomo C.A."/>
        </authorList>
    </citation>
    <scope>NUCLEOTIDE SEQUENCE [LARGE SCALE GENOMIC DNA]</scope>
    <source>
        <strain evidence="3">SLH14081</strain>
    </source>
</reference>
<proteinExistence type="predicted"/>
<accession>A0A179ULD7</accession>